<comment type="subcellular location">
    <subcellularLocation>
        <location evidence="1 7">Cell membrane</location>
        <topology evidence="1 7">Multi-pass membrane protein</topology>
    </subcellularLocation>
</comment>
<evidence type="ECO:0000256" key="3">
    <source>
        <dbReference type="ARBA" id="ARBA00022475"/>
    </source>
</evidence>
<keyword evidence="6 7" id="KW-0472">Membrane</keyword>
<feature type="transmembrane region" description="Helical" evidence="7">
    <location>
        <begin position="69"/>
        <end position="87"/>
    </location>
</feature>
<dbReference type="InterPro" id="IPR032818">
    <property type="entry name" value="DedA-like"/>
</dbReference>
<evidence type="ECO:0000256" key="4">
    <source>
        <dbReference type="ARBA" id="ARBA00022692"/>
    </source>
</evidence>
<dbReference type="OrthoDB" id="13976at2"/>
<evidence type="ECO:0000256" key="7">
    <source>
        <dbReference type="RuleBase" id="RU367016"/>
    </source>
</evidence>
<reference evidence="9 10" key="1">
    <citation type="submission" date="2019-02" db="EMBL/GenBank/DDBJ databases">
        <authorList>
            <person name="Manzano-Marin A."/>
            <person name="Manzano-Marin A."/>
        </authorList>
    </citation>
    <scope>NUCLEOTIDE SEQUENCE [LARGE SCALE GENOMIC DNA]</scope>
    <source>
        <strain evidence="9 10">ErCikochiana</strain>
    </source>
</reference>
<protein>
    <submittedName>
        <fullName evidence="9">Inner membrane protein YqjA</fullName>
    </submittedName>
</protein>
<dbReference type="Proteomes" id="UP000294368">
    <property type="component" value="Chromosome"/>
</dbReference>
<evidence type="ECO:0000313" key="9">
    <source>
        <dbReference type="EMBL" id="VFP82925.1"/>
    </source>
</evidence>
<organism evidence="9 10">
    <name type="scientific">Candidatus Erwinia haradaeae</name>
    <dbReference type="NCBI Taxonomy" id="1922217"/>
    <lineage>
        <taxon>Bacteria</taxon>
        <taxon>Pseudomonadati</taxon>
        <taxon>Pseudomonadota</taxon>
        <taxon>Gammaproteobacteria</taxon>
        <taxon>Enterobacterales</taxon>
        <taxon>Erwiniaceae</taxon>
        <taxon>Erwinia</taxon>
    </lineage>
</organism>
<evidence type="ECO:0000256" key="1">
    <source>
        <dbReference type="ARBA" id="ARBA00004651"/>
    </source>
</evidence>
<feature type="transmembrane region" description="Helical" evidence="7">
    <location>
        <begin position="155"/>
        <end position="176"/>
    </location>
</feature>
<dbReference type="Pfam" id="PF09335">
    <property type="entry name" value="VTT_dom"/>
    <property type="match status" value="1"/>
</dbReference>
<accession>A0A451D9Q6</accession>
<dbReference type="InterPro" id="IPR032816">
    <property type="entry name" value="VTT_dom"/>
</dbReference>
<feature type="transmembrane region" description="Helical" evidence="7">
    <location>
        <begin position="188"/>
        <end position="212"/>
    </location>
</feature>
<evidence type="ECO:0000256" key="5">
    <source>
        <dbReference type="ARBA" id="ARBA00022989"/>
    </source>
</evidence>
<evidence type="ECO:0000256" key="2">
    <source>
        <dbReference type="ARBA" id="ARBA00010792"/>
    </source>
</evidence>
<evidence type="ECO:0000256" key="6">
    <source>
        <dbReference type="ARBA" id="ARBA00023136"/>
    </source>
</evidence>
<keyword evidence="5 7" id="KW-1133">Transmembrane helix</keyword>
<keyword evidence="3 7" id="KW-1003">Cell membrane</keyword>
<gene>
    <name evidence="9" type="primary">yqjA</name>
    <name evidence="9" type="ORF">ERCIKOCA2762_169</name>
</gene>
<dbReference type="AlphaFoldDB" id="A0A451D9Q6"/>
<feature type="transmembrane region" description="Helical" evidence="7">
    <location>
        <begin position="121"/>
        <end position="143"/>
    </location>
</feature>
<sequence>MDILKSLSRALWQHDYAALTDPSLVWALYLILFVILFLENGWLPTSFLPGDSLLILVGVLIAKGTINGILILFLLTIAAGLGCWVSYMQGRWLGNTMIIQKWLSYLPMHYHQKANYLFHRYGLSALLISRFIAFVRTLLPTIAGLSSLNGIRFQFFNWASAFLWVLVLLLVGFLLGNTQIFYYYEAQFMLFLILLPLGLMLLSAISIAYIFFRHSISENKNNN</sequence>
<keyword evidence="4 7" id="KW-0812">Transmembrane</keyword>
<dbReference type="EMBL" id="LR217715">
    <property type="protein sequence ID" value="VFP82925.1"/>
    <property type="molecule type" value="Genomic_DNA"/>
</dbReference>
<proteinExistence type="inferred from homology"/>
<feature type="domain" description="VTT" evidence="8">
    <location>
        <begin position="48"/>
        <end position="172"/>
    </location>
</feature>
<feature type="transmembrane region" description="Helical" evidence="7">
    <location>
        <begin position="16"/>
        <end position="36"/>
    </location>
</feature>
<dbReference type="GO" id="GO:0005886">
    <property type="term" value="C:plasma membrane"/>
    <property type="evidence" value="ECO:0007669"/>
    <property type="project" value="UniProtKB-SubCell"/>
</dbReference>
<comment type="similarity">
    <text evidence="2 7">Belongs to the DedA family.</text>
</comment>
<dbReference type="PANTHER" id="PTHR30353:SF11">
    <property type="entry name" value="INNER MEMBRANE PROTEIN YQJA"/>
    <property type="match status" value="1"/>
</dbReference>
<name>A0A451D9Q6_9GAMM</name>
<evidence type="ECO:0000313" key="10">
    <source>
        <dbReference type="Proteomes" id="UP000294368"/>
    </source>
</evidence>
<dbReference type="PANTHER" id="PTHR30353">
    <property type="entry name" value="INNER MEMBRANE PROTEIN DEDA-RELATED"/>
    <property type="match status" value="1"/>
</dbReference>
<evidence type="ECO:0000259" key="8">
    <source>
        <dbReference type="Pfam" id="PF09335"/>
    </source>
</evidence>
<dbReference type="RefSeq" id="WP_157988337.1">
    <property type="nucleotide sequence ID" value="NZ_LR217715.1"/>
</dbReference>